<proteinExistence type="predicted"/>
<gene>
    <name evidence="1" type="ORF">J113_17620</name>
</gene>
<accession>R4M8H2</accession>
<dbReference type="PATRIC" id="fig|1310114.3.peg.3721"/>
<evidence type="ECO:0000313" key="1">
    <source>
        <dbReference type="EMBL" id="AGL27984.1"/>
    </source>
</evidence>
<name>R4M8H2_MYCTX</name>
<dbReference type="HOGENOM" id="CLU_2700871_0_0_11"/>
<evidence type="ECO:0000313" key="2">
    <source>
        <dbReference type="Proteomes" id="UP000013548"/>
    </source>
</evidence>
<dbReference type="BioCyc" id="MTUB1310114:G13A2-2559-MONOMER"/>
<dbReference type="EMBL" id="CP005386">
    <property type="protein sequence ID" value="AGL27984.1"/>
    <property type="molecule type" value="Genomic_DNA"/>
</dbReference>
<dbReference type="Proteomes" id="UP000013548">
    <property type="component" value="Chromosome"/>
</dbReference>
<dbReference type="AlphaFoldDB" id="R4M8H2"/>
<dbReference type="KEGG" id="mtuc:J113_17620"/>
<organism evidence="1 2">
    <name type="scientific">Mycobacterium tuberculosis CAS/NITR204</name>
    <dbReference type="NCBI Taxonomy" id="1310114"/>
    <lineage>
        <taxon>Bacteria</taxon>
        <taxon>Bacillati</taxon>
        <taxon>Actinomycetota</taxon>
        <taxon>Actinomycetes</taxon>
        <taxon>Mycobacteriales</taxon>
        <taxon>Mycobacteriaceae</taxon>
        <taxon>Mycobacterium</taxon>
        <taxon>Mycobacterium tuberculosis complex</taxon>
    </lineage>
</organism>
<protein>
    <submittedName>
        <fullName evidence="1">Putative fatty acid synthase Fas (Fatty acid synthetase)</fullName>
    </submittedName>
</protein>
<sequence length="73" mass="7763">MLCIIPEPASLAGITRMDEPVGELLDRFEQAAIDEVLGAGVEPKDVASRRLGRADMRRCSSSTHPMCAGPVAP</sequence>
<reference evidence="1 2" key="1">
    <citation type="journal article" date="2013" name="Genome Announc.">
        <title>Whole-Genome Sequences of Four Clinical Isolates of Mycobacterium tuberculosis from Tamil Nadu, South India.</title>
        <authorList>
            <person name="Narayanan S."/>
            <person name="Deshpande U."/>
        </authorList>
    </citation>
    <scope>NUCLEOTIDE SEQUENCE [LARGE SCALE GENOMIC DNA]</scope>
    <source>
        <strain evidence="1 2">CAS/NITR204</strain>
    </source>
</reference>